<comment type="subcellular location">
    <subcellularLocation>
        <location evidence="6">Nucleus</location>
    </subcellularLocation>
</comment>
<evidence type="ECO:0000313" key="9">
    <source>
        <dbReference type="EMBL" id="KFO20944.1"/>
    </source>
</evidence>
<evidence type="ECO:0000256" key="6">
    <source>
        <dbReference type="PROSITE-ProRule" id="PRU00070"/>
    </source>
</evidence>
<proteinExistence type="inferred from homology"/>
<dbReference type="AlphaFoldDB" id="A0A091CPH2"/>
<evidence type="ECO:0000256" key="1">
    <source>
        <dbReference type="ARBA" id="ARBA00006834"/>
    </source>
</evidence>
<keyword evidence="5 6" id="KW-0539">Nucleus</keyword>
<comment type="similarity">
    <text evidence="1">Belongs to the DMRT family.</text>
</comment>
<dbReference type="GO" id="GO:0007548">
    <property type="term" value="P:sex differentiation"/>
    <property type="evidence" value="ECO:0007669"/>
    <property type="project" value="TreeGrafter"/>
</dbReference>
<reference evidence="9 10" key="1">
    <citation type="submission" date="2013-11" db="EMBL/GenBank/DDBJ databases">
        <title>The Damaraland mole rat (Fukomys damarensis) genome and evolution of African mole rats.</title>
        <authorList>
            <person name="Gladyshev V.N."/>
            <person name="Fang X."/>
        </authorList>
    </citation>
    <scope>NUCLEOTIDE SEQUENCE [LARGE SCALE GENOMIC DNA]</scope>
    <source>
        <tissue evidence="9">Liver</tissue>
    </source>
</reference>
<dbReference type="SMART" id="SM00301">
    <property type="entry name" value="DM"/>
    <property type="match status" value="1"/>
</dbReference>
<feature type="region of interest" description="Disordered" evidence="7">
    <location>
        <begin position="48"/>
        <end position="75"/>
    </location>
</feature>
<dbReference type="Gene3D" id="4.10.1040.10">
    <property type="entry name" value="DM DNA-binding domain"/>
    <property type="match status" value="1"/>
</dbReference>
<feature type="compositionally biased region" description="Gly residues" evidence="7">
    <location>
        <begin position="60"/>
        <end position="71"/>
    </location>
</feature>
<dbReference type="GO" id="GO:0000978">
    <property type="term" value="F:RNA polymerase II cis-regulatory region sequence-specific DNA binding"/>
    <property type="evidence" value="ECO:0007669"/>
    <property type="project" value="TreeGrafter"/>
</dbReference>
<dbReference type="PROSITE" id="PS50809">
    <property type="entry name" value="DM_2"/>
    <property type="match status" value="1"/>
</dbReference>
<dbReference type="SUPFAM" id="SSF82927">
    <property type="entry name" value="Cysteine-rich DNA binding domain, (DM domain)"/>
    <property type="match status" value="1"/>
</dbReference>
<keyword evidence="10" id="KW-1185">Reference proteome</keyword>
<dbReference type="GO" id="GO:0000981">
    <property type="term" value="F:DNA-binding transcription factor activity, RNA polymerase II-specific"/>
    <property type="evidence" value="ECO:0007669"/>
    <property type="project" value="TreeGrafter"/>
</dbReference>
<evidence type="ECO:0000256" key="7">
    <source>
        <dbReference type="SAM" id="MobiDB-lite"/>
    </source>
</evidence>
<dbReference type="InterPro" id="IPR026607">
    <property type="entry name" value="DMRT"/>
</dbReference>
<dbReference type="GO" id="GO:0007281">
    <property type="term" value="P:germ cell development"/>
    <property type="evidence" value="ECO:0007669"/>
    <property type="project" value="TreeGrafter"/>
</dbReference>
<evidence type="ECO:0000256" key="4">
    <source>
        <dbReference type="ARBA" id="ARBA00023125"/>
    </source>
</evidence>
<dbReference type="Pfam" id="PF00751">
    <property type="entry name" value="DM"/>
    <property type="match status" value="1"/>
</dbReference>
<keyword evidence="3 6" id="KW-0862">Zinc</keyword>
<dbReference type="FunFam" id="4.10.1040.10:FF:000001">
    <property type="entry name" value="doublesex- and mab-3-related transcription factor 1"/>
    <property type="match status" value="1"/>
</dbReference>
<evidence type="ECO:0000256" key="3">
    <source>
        <dbReference type="ARBA" id="ARBA00022833"/>
    </source>
</evidence>
<dbReference type="EMBL" id="KN124514">
    <property type="protein sequence ID" value="KFO20944.1"/>
    <property type="molecule type" value="Genomic_DNA"/>
</dbReference>
<gene>
    <name evidence="9" type="ORF">H920_17737</name>
</gene>
<accession>A0A091CPH2</accession>
<organism evidence="9 10">
    <name type="scientific">Fukomys damarensis</name>
    <name type="common">Damaraland mole rat</name>
    <name type="synonym">Cryptomys damarensis</name>
    <dbReference type="NCBI Taxonomy" id="885580"/>
    <lineage>
        <taxon>Eukaryota</taxon>
        <taxon>Metazoa</taxon>
        <taxon>Chordata</taxon>
        <taxon>Craniata</taxon>
        <taxon>Vertebrata</taxon>
        <taxon>Euteleostomi</taxon>
        <taxon>Mammalia</taxon>
        <taxon>Eutheria</taxon>
        <taxon>Euarchontoglires</taxon>
        <taxon>Glires</taxon>
        <taxon>Rodentia</taxon>
        <taxon>Hystricomorpha</taxon>
        <taxon>Bathyergidae</taxon>
        <taxon>Fukomys</taxon>
    </lineage>
</organism>
<evidence type="ECO:0000256" key="5">
    <source>
        <dbReference type="ARBA" id="ARBA00023242"/>
    </source>
</evidence>
<dbReference type="InterPro" id="IPR001275">
    <property type="entry name" value="DM_DNA-bd"/>
</dbReference>
<feature type="domain" description="DM" evidence="8">
    <location>
        <begin position="7"/>
        <end position="60"/>
    </location>
</feature>
<evidence type="ECO:0000313" key="10">
    <source>
        <dbReference type="Proteomes" id="UP000028990"/>
    </source>
</evidence>
<protein>
    <submittedName>
        <fullName evidence="9">Doublesex-and mab-3-related transcription factor B1</fullName>
    </submittedName>
</protein>
<feature type="compositionally biased region" description="Pro residues" evidence="7">
    <location>
        <begin position="212"/>
        <end position="223"/>
    </location>
</feature>
<dbReference type="GO" id="GO:0046872">
    <property type="term" value="F:metal ion binding"/>
    <property type="evidence" value="ECO:0007669"/>
    <property type="project" value="UniProtKB-KW"/>
</dbReference>
<dbReference type="GO" id="GO:0005634">
    <property type="term" value="C:nucleus"/>
    <property type="evidence" value="ECO:0007669"/>
    <property type="project" value="UniProtKB-SubCell"/>
</dbReference>
<feature type="DNA-binding region" description="DM" evidence="6">
    <location>
        <begin position="7"/>
        <end position="60"/>
    </location>
</feature>
<feature type="compositionally biased region" description="Basic and acidic residues" evidence="7">
    <location>
        <begin position="48"/>
        <end position="59"/>
    </location>
</feature>
<evidence type="ECO:0000259" key="8">
    <source>
        <dbReference type="PROSITE" id="PS50809"/>
    </source>
</evidence>
<dbReference type="PANTHER" id="PTHR12322">
    <property type="entry name" value="DOUBLESEX AND MAB-3 RELATED TRANSCRIPTION FACTOR DMRT"/>
    <property type="match status" value="1"/>
</dbReference>
<name>A0A091CPH2_FUKDA</name>
<sequence length="254" mass="27502">MLRTPKCSRCRNHGFVVPVKGHAGNCRWKQCHCEKCCLITERQKITARQKAEGTQEADGRGGTGSGPGGAGAPASCRPRLGPEAACKLYPGRPEPLRPVPSPVYADFGCPLSINSDAVVGAEYLERDPSKMYLGYSTMYSCHHLPLGFHDASPAMQKGFRHVTCTGYQRGVLAPEPMGNFHPNYYAPLLPPPQLQQQPLVLPPGFLSGLQLLPPPPLPPPPPTFSLNIQSESSDDQDVEVQGEPRPPSSQEQSD</sequence>
<dbReference type="PANTHER" id="PTHR12322:SF66">
    <property type="entry name" value="DOUBLESEX- AND MAB-3-RELATED TRANSCRIPTION FACTOR B1"/>
    <property type="match status" value="1"/>
</dbReference>
<keyword evidence="4 6" id="KW-0238">DNA-binding</keyword>
<keyword evidence="2 6" id="KW-0479">Metal-binding</keyword>
<dbReference type="InterPro" id="IPR036407">
    <property type="entry name" value="DM_DNA-bd_sf"/>
</dbReference>
<feature type="region of interest" description="Disordered" evidence="7">
    <location>
        <begin position="211"/>
        <end position="254"/>
    </location>
</feature>
<dbReference type="Proteomes" id="UP000028990">
    <property type="component" value="Unassembled WGS sequence"/>
</dbReference>
<dbReference type="PROSITE" id="PS40000">
    <property type="entry name" value="DM_1"/>
    <property type="match status" value="1"/>
</dbReference>
<evidence type="ECO:0000256" key="2">
    <source>
        <dbReference type="ARBA" id="ARBA00022723"/>
    </source>
</evidence>